<sequence length="145" mass="16185">MTKVDPDRRSISSSESSEAETLSEPEWQEKLSKLKKKFNKYQRAKERGEDERAKTLRVKIETDMRDFAYNHPDTAMRAEWKTKLDELSKTADEDKDNMFLDIGMGLGLIVASPFILAGGVLYGVGLLTKGLGNLLTGGAIGRAMK</sequence>
<proteinExistence type="predicted"/>
<accession>A0AAD7IIW2</accession>
<gene>
    <name evidence="3" type="ORF">B0H16DRAFT_994753</name>
</gene>
<dbReference type="AlphaFoldDB" id="A0AAD7IIW2"/>
<keyword evidence="2" id="KW-0472">Membrane</keyword>
<dbReference type="Proteomes" id="UP001215598">
    <property type="component" value="Unassembled WGS sequence"/>
</dbReference>
<evidence type="ECO:0000313" key="4">
    <source>
        <dbReference type="Proteomes" id="UP001215598"/>
    </source>
</evidence>
<keyword evidence="2" id="KW-1133">Transmembrane helix</keyword>
<feature type="compositionally biased region" description="Basic and acidic residues" evidence="1">
    <location>
        <begin position="1"/>
        <end position="10"/>
    </location>
</feature>
<organism evidence="3 4">
    <name type="scientific">Mycena metata</name>
    <dbReference type="NCBI Taxonomy" id="1033252"/>
    <lineage>
        <taxon>Eukaryota</taxon>
        <taxon>Fungi</taxon>
        <taxon>Dikarya</taxon>
        <taxon>Basidiomycota</taxon>
        <taxon>Agaricomycotina</taxon>
        <taxon>Agaricomycetes</taxon>
        <taxon>Agaricomycetidae</taxon>
        <taxon>Agaricales</taxon>
        <taxon>Marasmiineae</taxon>
        <taxon>Mycenaceae</taxon>
        <taxon>Mycena</taxon>
    </lineage>
</organism>
<keyword evidence="4" id="KW-1185">Reference proteome</keyword>
<evidence type="ECO:0000256" key="1">
    <source>
        <dbReference type="SAM" id="MobiDB-lite"/>
    </source>
</evidence>
<comment type="caution">
    <text evidence="3">The sequence shown here is derived from an EMBL/GenBank/DDBJ whole genome shotgun (WGS) entry which is preliminary data.</text>
</comment>
<feature type="region of interest" description="Disordered" evidence="1">
    <location>
        <begin position="1"/>
        <end position="26"/>
    </location>
</feature>
<protein>
    <submittedName>
        <fullName evidence="3">Uncharacterized protein</fullName>
    </submittedName>
</protein>
<evidence type="ECO:0000256" key="2">
    <source>
        <dbReference type="SAM" id="Phobius"/>
    </source>
</evidence>
<dbReference type="EMBL" id="JARKIB010000088">
    <property type="protein sequence ID" value="KAJ7744134.1"/>
    <property type="molecule type" value="Genomic_DNA"/>
</dbReference>
<reference evidence="3" key="1">
    <citation type="submission" date="2023-03" db="EMBL/GenBank/DDBJ databases">
        <title>Massive genome expansion in bonnet fungi (Mycena s.s.) driven by repeated elements and novel gene families across ecological guilds.</title>
        <authorList>
            <consortium name="Lawrence Berkeley National Laboratory"/>
            <person name="Harder C.B."/>
            <person name="Miyauchi S."/>
            <person name="Viragh M."/>
            <person name="Kuo A."/>
            <person name="Thoen E."/>
            <person name="Andreopoulos B."/>
            <person name="Lu D."/>
            <person name="Skrede I."/>
            <person name="Drula E."/>
            <person name="Henrissat B."/>
            <person name="Morin E."/>
            <person name="Kohler A."/>
            <person name="Barry K."/>
            <person name="LaButti K."/>
            <person name="Morin E."/>
            <person name="Salamov A."/>
            <person name="Lipzen A."/>
            <person name="Mereny Z."/>
            <person name="Hegedus B."/>
            <person name="Baldrian P."/>
            <person name="Stursova M."/>
            <person name="Weitz H."/>
            <person name="Taylor A."/>
            <person name="Grigoriev I.V."/>
            <person name="Nagy L.G."/>
            <person name="Martin F."/>
            <person name="Kauserud H."/>
        </authorList>
    </citation>
    <scope>NUCLEOTIDE SEQUENCE</scope>
    <source>
        <strain evidence="3">CBHHK182m</strain>
    </source>
</reference>
<feature type="transmembrane region" description="Helical" evidence="2">
    <location>
        <begin position="98"/>
        <end position="124"/>
    </location>
</feature>
<name>A0AAD7IIW2_9AGAR</name>
<evidence type="ECO:0000313" key="3">
    <source>
        <dbReference type="EMBL" id="KAJ7744134.1"/>
    </source>
</evidence>
<keyword evidence="2" id="KW-0812">Transmembrane</keyword>